<accession>A0A0S3RG18</accession>
<sequence>MKKGSFTVQPFPILAEEVSRSSVGGAAAWSSWYKGWHTFSSLERAARGARAGRTSRSSHFHIPAASSHPEAAHGPAATQLHSHVQGEFQASSIPAEGHPTSRRYAWEKALVARNQGQLHGV</sequence>
<proteinExistence type="predicted"/>
<protein>
    <submittedName>
        <fullName evidence="2">Uncharacterized protein</fullName>
    </submittedName>
</protein>
<evidence type="ECO:0000256" key="1">
    <source>
        <dbReference type="SAM" id="MobiDB-lite"/>
    </source>
</evidence>
<feature type="region of interest" description="Disordered" evidence="1">
    <location>
        <begin position="44"/>
        <end position="82"/>
    </location>
</feature>
<reference evidence="2 3" key="1">
    <citation type="journal article" date="2015" name="Sci. Rep.">
        <title>The power of single molecule real-time sequencing technology in the de novo assembly of a eukaryotic genome.</title>
        <authorList>
            <person name="Sakai H."/>
            <person name="Naito K."/>
            <person name="Ogiso-Tanaka E."/>
            <person name="Takahashi Y."/>
            <person name="Iseki K."/>
            <person name="Muto C."/>
            <person name="Satou K."/>
            <person name="Teruya K."/>
            <person name="Shiroma A."/>
            <person name="Shimoji M."/>
            <person name="Hirano T."/>
            <person name="Itoh T."/>
            <person name="Kaga A."/>
            <person name="Tomooka N."/>
        </authorList>
    </citation>
    <scope>NUCLEOTIDE SEQUENCE [LARGE SCALE GENOMIC DNA]</scope>
    <source>
        <strain evidence="3">cv. Shumari</strain>
    </source>
</reference>
<name>A0A0S3RG18_PHAAN</name>
<dbReference type="AlphaFoldDB" id="A0A0S3RG18"/>
<dbReference type="Proteomes" id="UP000291084">
    <property type="component" value="Chromosome 2"/>
</dbReference>
<keyword evidence="3" id="KW-1185">Reference proteome</keyword>
<dbReference type="EMBL" id="AP015035">
    <property type="protein sequence ID" value="BAT79624.1"/>
    <property type="molecule type" value="Genomic_DNA"/>
</dbReference>
<evidence type="ECO:0000313" key="3">
    <source>
        <dbReference type="Proteomes" id="UP000291084"/>
    </source>
</evidence>
<evidence type="ECO:0000313" key="2">
    <source>
        <dbReference type="EMBL" id="BAT79624.1"/>
    </source>
</evidence>
<gene>
    <name evidence="2" type="primary">Vigan.02G253900</name>
    <name evidence="2" type="ORF">VIGAN_02253900</name>
</gene>
<organism evidence="2 3">
    <name type="scientific">Vigna angularis var. angularis</name>
    <dbReference type="NCBI Taxonomy" id="157739"/>
    <lineage>
        <taxon>Eukaryota</taxon>
        <taxon>Viridiplantae</taxon>
        <taxon>Streptophyta</taxon>
        <taxon>Embryophyta</taxon>
        <taxon>Tracheophyta</taxon>
        <taxon>Spermatophyta</taxon>
        <taxon>Magnoliopsida</taxon>
        <taxon>eudicotyledons</taxon>
        <taxon>Gunneridae</taxon>
        <taxon>Pentapetalae</taxon>
        <taxon>rosids</taxon>
        <taxon>fabids</taxon>
        <taxon>Fabales</taxon>
        <taxon>Fabaceae</taxon>
        <taxon>Papilionoideae</taxon>
        <taxon>50 kb inversion clade</taxon>
        <taxon>NPAAA clade</taxon>
        <taxon>indigoferoid/millettioid clade</taxon>
        <taxon>Phaseoleae</taxon>
        <taxon>Vigna</taxon>
    </lineage>
</organism>